<proteinExistence type="predicted"/>
<name>A0A452RNE5_URSAM</name>
<dbReference type="AlphaFoldDB" id="A0A452RNE5"/>
<accession>A0A452RNE5</accession>
<dbReference type="Proteomes" id="UP000291022">
    <property type="component" value="Unassembled WGS sequence"/>
</dbReference>
<reference evidence="1" key="2">
    <citation type="submission" date="2025-08" db="UniProtKB">
        <authorList>
            <consortium name="Ensembl"/>
        </authorList>
    </citation>
    <scope>IDENTIFICATION</scope>
</reference>
<protein>
    <submittedName>
        <fullName evidence="1">Uncharacterized protein</fullName>
    </submittedName>
</protein>
<evidence type="ECO:0000313" key="2">
    <source>
        <dbReference type="Proteomes" id="UP000291022"/>
    </source>
</evidence>
<sequence>MSSQRRKYVVYMFAEAELSYHTHNRNMRFLIVHHQTHVSLNKFLNEFKKNRVTTIMSVCEAAYHTAILEKEGIWVLDWPSGDGF</sequence>
<organism evidence="1 2">
    <name type="scientific">Ursus americanus</name>
    <name type="common">American black bear</name>
    <name type="synonym">Euarctos americanus</name>
    <dbReference type="NCBI Taxonomy" id="9643"/>
    <lineage>
        <taxon>Eukaryota</taxon>
        <taxon>Metazoa</taxon>
        <taxon>Chordata</taxon>
        <taxon>Craniata</taxon>
        <taxon>Vertebrata</taxon>
        <taxon>Euteleostomi</taxon>
        <taxon>Mammalia</taxon>
        <taxon>Eutheria</taxon>
        <taxon>Laurasiatheria</taxon>
        <taxon>Carnivora</taxon>
        <taxon>Caniformia</taxon>
        <taxon>Ursidae</taxon>
        <taxon>Ursus</taxon>
    </lineage>
</organism>
<reference evidence="1" key="3">
    <citation type="submission" date="2025-09" db="UniProtKB">
        <authorList>
            <consortium name="Ensembl"/>
        </authorList>
    </citation>
    <scope>IDENTIFICATION</scope>
</reference>
<dbReference type="Gene3D" id="3.90.190.10">
    <property type="entry name" value="Protein tyrosine phosphatase superfamily"/>
    <property type="match status" value="1"/>
</dbReference>
<evidence type="ECO:0000313" key="1">
    <source>
        <dbReference type="Ensembl" id="ENSUAMP00000020689.1"/>
    </source>
</evidence>
<dbReference type="STRING" id="9643.ENSUAMP00000020689"/>
<dbReference type="SUPFAM" id="SSF52799">
    <property type="entry name" value="(Phosphotyrosine protein) phosphatases II"/>
    <property type="match status" value="1"/>
</dbReference>
<reference evidence="2" key="1">
    <citation type="submission" date="2016-06" db="EMBL/GenBank/DDBJ databases">
        <title>De novo assembly and RNA-Seq shows season-dependent expression and editing in black bear kidneys.</title>
        <authorList>
            <person name="Korstanje R."/>
            <person name="Srivastava A."/>
            <person name="Sarsani V.K."/>
            <person name="Sheehan S.M."/>
            <person name="Seger R.L."/>
            <person name="Barter M.E."/>
            <person name="Lindqvist C."/>
            <person name="Brody L.C."/>
            <person name="Mullikin J.C."/>
        </authorList>
    </citation>
    <scope>NUCLEOTIDE SEQUENCE [LARGE SCALE GENOMIC DNA]</scope>
</reference>
<dbReference type="OMA" id="TIMSVCE"/>
<keyword evidence="2" id="KW-1185">Reference proteome</keyword>
<dbReference type="InterPro" id="IPR029021">
    <property type="entry name" value="Prot-tyrosine_phosphatase-like"/>
</dbReference>
<dbReference type="Ensembl" id="ENSUAMT00000023128.1">
    <property type="protein sequence ID" value="ENSUAMP00000020689.1"/>
    <property type="gene ID" value="ENSUAMG00000016289.1"/>
</dbReference>
<dbReference type="GeneTree" id="ENSGT00950000185797"/>